<keyword evidence="1" id="KW-0479">Metal-binding</keyword>
<evidence type="ECO:0000313" key="8">
    <source>
        <dbReference type="Proteomes" id="UP000325289"/>
    </source>
</evidence>
<dbReference type="PROSITE" id="PS51128">
    <property type="entry name" value="ZF_DKSA_2"/>
    <property type="match status" value="1"/>
</dbReference>
<gene>
    <name evidence="7" type="ORF">SAMN04515678_12225</name>
</gene>
<evidence type="ECO:0000256" key="2">
    <source>
        <dbReference type="ARBA" id="ARBA00022771"/>
    </source>
</evidence>
<protein>
    <submittedName>
        <fullName evidence="7">RNA polymerase-binding transcription factor DksA</fullName>
    </submittedName>
</protein>
<dbReference type="RefSeq" id="WP_149758877.1">
    <property type="nucleotide sequence ID" value="NZ_FOMS01000022.1"/>
</dbReference>
<dbReference type="AlphaFoldDB" id="A0A1I2EDU9"/>
<dbReference type="InterPro" id="IPR037187">
    <property type="entry name" value="DnaK_N"/>
</dbReference>
<dbReference type="SUPFAM" id="SSF57716">
    <property type="entry name" value="Glucocorticoid receptor-like (DNA-binding domain)"/>
    <property type="match status" value="1"/>
</dbReference>
<keyword evidence="8" id="KW-1185">Reference proteome</keyword>
<proteinExistence type="predicted"/>
<keyword evidence="2" id="KW-0863">Zinc-finger</keyword>
<dbReference type="EMBL" id="FOMS01000022">
    <property type="protein sequence ID" value="SFE91035.1"/>
    <property type="molecule type" value="Genomic_DNA"/>
</dbReference>
<dbReference type="Proteomes" id="UP000325289">
    <property type="component" value="Unassembled WGS sequence"/>
</dbReference>
<evidence type="ECO:0000259" key="5">
    <source>
        <dbReference type="Pfam" id="PF01258"/>
    </source>
</evidence>
<dbReference type="Gene3D" id="1.20.120.910">
    <property type="entry name" value="DksA, coiled-coil domain"/>
    <property type="match status" value="1"/>
</dbReference>
<evidence type="ECO:0000256" key="1">
    <source>
        <dbReference type="ARBA" id="ARBA00022723"/>
    </source>
</evidence>
<dbReference type="InterPro" id="IPR048487">
    <property type="entry name" value="DksA-like_N"/>
</dbReference>
<evidence type="ECO:0000313" key="7">
    <source>
        <dbReference type="EMBL" id="SFE91035.1"/>
    </source>
</evidence>
<name>A0A1I2EDU9_9RHOB</name>
<organism evidence="7 8">
    <name type="scientific">Roseivivax sediminis</name>
    <dbReference type="NCBI Taxonomy" id="936889"/>
    <lineage>
        <taxon>Bacteria</taxon>
        <taxon>Pseudomonadati</taxon>
        <taxon>Pseudomonadota</taxon>
        <taxon>Alphaproteobacteria</taxon>
        <taxon>Rhodobacterales</taxon>
        <taxon>Roseobacteraceae</taxon>
        <taxon>Roseivivax</taxon>
    </lineage>
</organism>
<dbReference type="SUPFAM" id="SSF109635">
    <property type="entry name" value="DnaK suppressor protein DksA, alpha-hairpin domain"/>
    <property type="match status" value="1"/>
</dbReference>
<dbReference type="Pfam" id="PF01258">
    <property type="entry name" value="zf-dskA_traR"/>
    <property type="match status" value="1"/>
</dbReference>
<evidence type="ECO:0000259" key="6">
    <source>
        <dbReference type="Pfam" id="PF21173"/>
    </source>
</evidence>
<dbReference type="PANTHER" id="PTHR33823">
    <property type="entry name" value="RNA POLYMERASE-BINDING TRANSCRIPTION FACTOR DKSA-RELATED"/>
    <property type="match status" value="1"/>
</dbReference>
<dbReference type="OrthoDB" id="1121111at2"/>
<dbReference type="InterPro" id="IPR000962">
    <property type="entry name" value="Znf_DskA_TraR"/>
</dbReference>
<dbReference type="Pfam" id="PF21173">
    <property type="entry name" value="DksA-like_N"/>
    <property type="match status" value="1"/>
</dbReference>
<keyword evidence="3" id="KW-0862">Zinc</keyword>
<dbReference type="PANTHER" id="PTHR33823:SF4">
    <property type="entry name" value="GENERAL STRESS PROTEIN 16O"/>
    <property type="match status" value="1"/>
</dbReference>
<evidence type="ECO:0000256" key="3">
    <source>
        <dbReference type="ARBA" id="ARBA00022833"/>
    </source>
</evidence>
<feature type="zinc finger region" description="dksA C4-type" evidence="4">
    <location>
        <begin position="81"/>
        <end position="105"/>
    </location>
</feature>
<feature type="domain" description="DnaK suppressor protein-like N-terminal" evidence="6">
    <location>
        <begin position="10"/>
        <end position="73"/>
    </location>
</feature>
<feature type="domain" description="Zinc finger DksA/TraR C4-type" evidence="5">
    <location>
        <begin position="76"/>
        <end position="106"/>
    </location>
</feature>
<dbReference type="GO" id="GO:0008270">
    <property type="term" value="F:zinc ion binding"/>
    <property type="evidence" value="ECO:0007669"/>
    <property type="project" value="UniProtKB-KW"/>
</dbReference>
<sequence>MTQIEKTQAEQILLRRRAELVARLERIEVDLDQPLPRDSEEQAIELEDDEVLEDLGNAGRRELRAVDAALARVAEGSYGICAKCGDAISPARLEAIPTAALCRNCAS</sequence>
<evidence type="ECO:0000256" key="4">
    <source>
        <dbReference type="PROSITE-ProRule" id="PRU00510"/>
    </source>
</evidence>
<reference evidence="7 8" key="1">
    <citation type="submission" date="2016-10" db="EMBL/GenBank/DDBJ databases">
        <authorList>
            <person name="Varghese N."/>
            <person name="Submissions S."/>
        </authorList>
    </citation>
    <scope>NUCLEOTIDE SEQUENCE [LARGE SCALE GENOMIC DNA]</scope>
    <source>
        <strain evidence="8">YIM D21,KCTC 23444,ACCC 10710</strain>
    </source>
</reference>
<accession>A0A1I2EDU9</accession>